<name>A0A5B0M654_PUCGR</name>
<dbReference type="AlphaFoldDB" id="A0A5B0M654"/>
<evidence type="ECO:0000256" key="1">
    <source>
        <dbReference type="SAM" id="MobiDB-lite"/>
    </source>
</evidence>
<organism evidence="2 3">
    <name type="scientific">Puccinia graminis f. sp. tritici</name>
    <dbReference type="NCBI Taxonomy" id="56615"/>
    <lineage>
        <taxon>Eukaryota</taxon>
        <taxon>Fungi</taxon>
        <taxon>Dikarya</taxon>
        <taxon>Basidiomycota</taxon>
        <taxon>Pucciniomycotina</taxon>
        <taxon>Pucciniomycetes</taxon>
        <taxon>Pucciniales</taxon>
        <taxon>Pucciniaceae</taxon>
        <taxon>Puccinia</taxon>
    </lineage>
</organism>
<accession>A0A5B0M654</accession>
<evidence type="ECO:0000313" key="2">
    <source>
        <dbReference type="EMBL" id="KAA1071450.1"/>
    </source>
</evidence>
<proteinExistence type="predicted"/>
<feature type="region of interest" description="Disordered" evidence="1">
    <location>
        <begin position="1"/>
        <end position="30"/>
    </location>
</feature>
<sequence length="59" mass="6570">MTARERAQSGTPKETQNLLVPTKDGKRSDLTISHRISIKPLANRISPQTAEQRSNKLVT</sequence>
<dbReference type="EMBL" id="VSWC01000170">
    <property type="protein sequence ID" value="KAA1071450.1"/>
    <property type="molecule type" value="Genomic_DNA"/>
</dbReference>
<feature type="compositionally biased region" description="Polar residues" evidence="1">
    <location>
        <begin position="45"/>
        <end position="59"/>
    </location>
</feature>
<gene>
    <name evidence="2" type="ORF">PGT21_007700</name>
</gene>
<reference evidence="2 3" key="1">
    <citation type="submission" date="2019-05" db="EMBL/GenBank/DDBJ databases">
        <title>Emergence of the Ug99 lineage of the wheat stem rust pathogen through somatic hybridization.</title>
        <authorList>
            <person name="Li F."/>
            <person name="Upadhyaya N.M."/>
            <person name="Sperschneider J."/>
            <person name="Matny O."/>
            <person name="Nguyen-Phuc H."/>
            <person name="Mago R."/>
            <person name="Raley C."/>
            <person name="Miller M.E."/>
            <person name="Silverstein K.A.T."/>
            <person name="Henningsen E."/>
            <person name="Hirsch C.D."/>
            <person name="Visser B."/>
            <person name="Pretorius Z.A."/>
            <person name="Steffenson B.J."/>
            <person name="Schwessinger B."/>
            <person name="Dodds P.N."/>
            <person name="Figueroa M."/>
        </authorList>
    </citation>
    <scope>NUCLEOTIDE SEQUENCE [LARGE SCALE GENOMIC DNA]</scope>
    <source>
        <strain evidence="2">21-0</strain>
    </source>
</reference>
<feature type="region of interest" description="Disordered" evidence="1">
    <location>
        <begin position="40"/>
        <end position="59"/>
    </location>
</feature>
<evidence type="ECO:0000313" key="3">
    <source>
        <dbReference type="Proteomes" id="UP000324748"/>
    </source>
</evidence>
<protein>
    <submittedName>
        <fullName evidence="2">Uncharacterized protein</fullName>
    </submittedName>
</protein>
<keyword evidence="3" id="KW-1185">Reference proteome</keyword>
<comment type="caution">
    <text evidence="2">The sequence shown here is derived from an EMBL/GenBank/DDBJ whole genome shotgun (WGS) entry which is preliminary data.</text>
</comment>
<dbReference type="Proteomes" id="UP000324748">
    <property type="component" value="Unassembled WGS sequence"/>
</dbReference>
<feature type="compositionally biased region" description="Polar residues" evidence="1">
    <location>
        <begin position="8"/>
        <end position="19"/>
    </location>
</feature>